<comment type="caution">
    <text evidence="1">The sequence shown here is derived from an EMBL/GenBank/DDBJ whole genome shotgun (WGS) entry which is preliminary data.</text>
</comment>
<organism evidence="1 2">
    <name type="scientific">Sphaerodactylus townsendi</name>
    <dbReference type="NCBI Taxonomy" id="933632"/>
    <lineage>
        <taxon>Eukaryota</taxon>
        <taxon>Metazoa</taxon>
        <taxon>Chordata</taxon>
        <taxon>Craniata</taxon>
        <taxon>Vertebrata</taxon>
        <taxon>Euteleostomi</taxon>
        <taxon>Lepidosauria</taxon>
        <taxon>Squamata</taxon>
        <taxon>Bifurcata</taxon>
        <taxon>Gekkota</taxon>
        <taxon>Sphaerodactylidae</taxon>
        <taxon>Sphaerodactylus</taxon>
    </lineage>
</organism>
<evidence type="ECO:0000313" key="2">
    <source>
        <dbReference type="Proteomes" id="UP000827872"/>
    </source>
</evidence>
<gene>
    <name evidence="1" type="primary">CDK15</name>
    <name evidence="1" type="ORF">K3G42_008405</name>
</gene>
<sequence>MFQLLRALAYIHRHQILHRDLKPPNLLLSCLGELKLADFGLARAKSIPGRTYSAEVVTLGYRPPDVLMGATDYSSEVDIWGAGCIFVEMLQGQPLFPGVRNVSEQLEKIWEVLGVPTEETWPGVSQLHHYSPEGLVPQVPVPYATACSASFLPASAFPLDTKVHPVAPSFLPASF</sequence>
<dbReference type="EMBL" id="CM037615">
    <property type="protein sequence ID" value="KAH8012996.1"/>
    <property type="molecule type" value="Genomic_DNA"/>
</dbReference>
<accession>A0ACB8G0F2</accession>
<evidence type="ECO:0000313" key="1">
    <source>
        <dbReference type="EMBL" id="KAH8012996.1"/>
    </source>
</evidence>
<keyword evidence="1" id="KW-0808">Transferase</keyword>
<reference evidence="1" key="1">
    <citation type="submission" date="2021-08" db="EMBL/GenBank/DDBJ databases">
        <title>The first chromosome-level gecko genome reveals the dynamic sex chromosomes of Neotropical dwarf geckos (Sphaerodactylidae: Sphaerodactylus).</title>
        <authorList>
            <person name="Pinto B.J."/>
            <person name="Keating S.E."/>
            <person name="Gamble T."/>
        </authorList>
    </citation>
    <scope>NUCLEOTIDE SEQUENCE</scope>
    <source>
        <strain evidence="1">TG3544</strain>
    </source>
</reference>
<keyword evidence="1" id="KW-0418">Kinase</keyword>
<keyword evidence="2" id="KW-1185">Reference proteome</keyword>
<proteinExistence type="predicted"/>
<dbReference type="Proteomes" id="UP000827872">
    <property type="component" value="Linkage Group LG02"/>
</dbReference>
<protein>
    <submittedName>
        <fullName evidence="1">Cyclin-dependent kinase 15</fullName>
    </submittedName>
</protein>
<name>A0ACB8G0F2_9SAUR</name>